<gene>
    <name evidence="1" type="ORF">BU23DRAFT_229459</name>
</gene>
<name>A0A6A5VSF4_9PLEO</name>
<dbReference type="EMBL" id="ML976660">
    <property type="protein sequence ID" value="KAF1978642.1"/>
    <property type="molecule type" value="Genomic_DNA"/>
</dbReference>
<reference evidence="1" key="1">
    <citation type="journal article" date="2020" name="Stud. Mycol.">
        <title>101 Dothideomycetes genomes: a test case for predicting lifestyles and emergence of pathogens.</title>
        <authorList>
            <person name="Haridas S."/>
            <person name="Albert R."/>
            <person name="Binder M."/>
            <person name="Bloem J."/>
            <person name="Labutti K."/>
            <person name="Salamov A."/>
            <person name="Andreopoulos B."/>
            <person name="Baker S."/>
            <person name="Barry K."/>
            <person name="Bills G."/>
            <person name="Bluhm B."/>
            <person name="Cannon C."/>
            <person name="Castanera R."/>
            <person name="Culley D."/>
            <person name="Daum C."/>
            <person name="Ezra D."/>
            <person name="Gonzalez J."/>
            <person name="Henrissat B."/>
            <person name="Kuo A."/>
            <person name="Liang C."/>
            <person name="Lipzen A."/>
            <person name="Lutzoni F."/>
            <person name="Magnuson J."/>
            <person name="Mondo S."/>
            <person name="Nolan M."/>
            <person name="Ohm R."/>
            <person name="Pangilinan J."/>
            <person name="Park H.-J."/>
            <person name="Ramirez L."/>
            <person name="Alfaro M."/>
            <person name="Sun H."/>
            <person name="Tritt A."/>
            <person name="Yoshinaga Y."/>
            <person name="Zwiers L.-H."/>
            <person name="Turgeon B."/>
            <person name="Goodwin S."/>
            <person name="Spatafora J."/>
            <person name="Crous P."/>
            <person name="Grigoriev I."/>
        </authorList>
    </citation>
    <scope>NUCLEOTIDE SEQUENCE</scope>
    <source>
        <strain evidence="1">CBS 107.79</strain>
    </source>
</reference>
<evidence type="ECO:0000313" key="1">
    <source>
        <dbReference type="EMBL" id="KAF1978642.1"/>
    </source>
</evidence>
<accession>A0A6A5VSF4</accession>
<protein>
    <submittedName>
        <fullName evidence="1">Uncharacterized protein</fullName>
    </submittedName>
</protein>
<dbReference type="Proteomes" id="UP000800036">
    <property type="component" value="Unassembled WGS sequence"/>
</dbReference>
<sequence length="181" mass="20334">MGRLGLVPEGFVTGGGRRKFPGPGGALITSLCDAMQKIIDAALEKLPGLHRGFSGDVGRKAFISAALDQEYLRKQIDGLLGQFGEKLWGKDVARRPGCRHHLVLNNDREMLHMLLHMWLFKKIANVMIKRSYGKAVKKDDDHNQGGVRKVSIKTTQSTNTRPKTPLEITHLRMRIARNQWK</sequence>
<dbReference type="AlphaFoldDB" id="A0A6A5VSF4"/>
<keyword evidence="2" id="KW-1185">Reference proteome</keyword>
<proteinExistence type="predicted"/>
<organism evidence="1 2">
    <name type="scientific">Bimuria novae-zelandiae CBS 107.79</name>
    <dbReference type="NCBI Taxonomy" id="1447943"/>
    <lineage>
        <taxon>Eukaryota</taxon>
        <taxon>Fungi</taxon>
        <taxon>Dikarya</taxon>
        <taxon>Ascomycota</taxon>
        <taxon>Pezizomycotina</taxon>
        <taxon>Dothideomycetes</taxon>
        <taxon>Pleosporomycetidae</taxon>
        <taxon>Pleosporales</taxon>
        <taxon>Massarineae</taxon>
        <taxon>Didymosphaeriaceae</taxon>
        <taxon>Bimuria</taxon>
    </lineage>
</organism>
<evidence type="ECO:0000313" key="2">
    <source>
        <dbReference type="Proteomes" id="UP000800036"/>
    </source>
</evidence>